<gene>
    <name evidence="1" type="ORF">L5014_05110</name>
</gene>
<dbReference type="AlphaFoldDB" id="A0A9X1RMT2"/>
<keyword evidence="2" id="KW-1185">Reference proteome</keyword>
<name>A0A9X1RMT2_9BURK</name>
<accession>A0A9X1RMT2</accession>
<comment type="caution">
    <text evidence="1">The sequence shown here is derived from an EMBL/GenBank/DDBJ whole genome shotgun (WGS) entry which is preliminary data.</text>
</comment>
<sequence length="101" mass="11220">MMKRTYERHGFTLEVTVESDFIFRPAERAIVCQDYVAMVRVFRDSHVIAALPPIRLGTVDGQPFASEVDALMSGYGAGRRIVDNLPGKDVSRPHDGGADIR</sequence>
<proteinExistence type="predicted"/>
<dbReference type="Proteomes" id="UP001139308">
    <property type="component" value="Unassembled WGS sequence"/>
</dbReference>
<organism evidence="1 2">
    <name type="scientific">Paraburkholderia tagetis</name>
    <dbReference type="NCBI Taxonomy" id="2913261"/>
    <lineage>
        <taxon>Bacteria</taxon>
        <taxon>Pseudomonadati</taxon>
        <taxon>Pseudomonadota</taxon>
        <taxon>Betaproteobacteria</taxon>
        <taxon>Burkholderiales</taxon>
        <taxon>Burkholderiaceae</taxon>
        <taxon>Paraburkholderia</taxon>
    </lineage>
</organism>
<reference evidence="1" key="1">
    <citation type="submission" date="2022-01" db="EMBL/GenBank/DDBJ databases">
        <title>Genome sequence and assembly of Parabukholderia sp. RG36.</title>
        <authorList>
            <person name="Chhetri G."/>
        </authorList>
    </citation>
    <scope>NUCLEOTIDE SEQUENCE</scope>
    <source>
        <strain evidence="1">RG36</strain>
    </source>
</reference>
<dbReference type="EMBL" id="JAKLJA010000002">
    <property type="protein sequence ID" value="MCG5072747.1"/>
    <property type="molecule type" value="Genomic_DNA"/>
</dbReference>
<protein>
    <submittedName>
        <fullName evidence="1">Uncharacterized protein</fullName>
    </submittedName>
</protein>
<dbReference type="RefSeq" id="WP_238462479.1">
    <property type="nucleotide sequence ID" value="NZ_JAKLJA010000002.1"/>
</dbReference>
<evidence type="ECO:0000313" key="2">
    <source>
        <dbReference type="Proteomes" id="UP001139308"/>
    </source>
</evidence>
<evidence type="ECO:0000313" key="1">
    <source>
        <dbReference type="EMBL" id="MCG5072747.1"/>
    </source>
</evidence>